<evidence type="ECO:0008006" key="8">
    <source>
        <dbReference type="Google" id="ProtNLM"/>
    </source>
</evidence>
<feature type="transmembrane region" description="Helical" evidence="2">
    <location>
        <begin position="167"/>
        <end position="187"/>
    </location>
</feature>
<feature type="signal peptide" evidence="3">
    <location>
        <begin position="1"/>
        <end position="45"/>
    </location>
</feature>
<feature type="domain" description="YDG" evidence="4">
    <location>
        <begin position="460"/>
        <end position="544"/>
    </location>
</feature>
<feature type="domain" description="YDG" evidence="4">
    <location>
        <begin position="648"/>
        <end position="724"/>
    </location>
</feature>
<reference evidence="6 7" key="1">
    <citation type="submission" date="2020-02" db="EMBL/GenBank/DDBJ databases">
        <title>Characterization of phylogenetic diversity of novel bifidobacterial species isolated in Czech ZOOs.</title>
        <authorList>
            <person name="Lugli G.A."/>
            <person name="Vera N.B."/>
            <person name="Ventura M."/>
        </authorList>
    </citation>
    <scope>NUCLEOTIDE SEQUENCE [LARGE SCALE GENOMIC DNA]</scope>
    <source>
        <strain evidence="6 7">DSM 109963</strain>
    </source>
</reference>
<gene>
    <name evidence="6" type="ORF">G1C94_0831</name>
</gene>
<dbReference type="Pfam" id="PF19789">
    <property type="entry name" value="DUF6273"/>
    <property type="match status" value="1"/>
</dbReference>
<dbReference type="Proteomes" id="UP000553756">
    <property type="component" value="Unassembled WGS sequence"/>
</dbReference>
<proteinExistence type="predicted"/>
<evidence type="ECO:0000256" key="1">
    <source>
        <dbReference type="SAM" id="MobiDB-lite"/>
    </source>
</evidence>
<name>A0ABX1SWJ7_9BIFI</name>
<feature type="compositionally biased region" description="Low complexity" evidence="1">
    <location>
        <begin position="92"/>
        <end position="101"/>
    </location>
</feature>
<accession>A0ABX1SWJ7</accession>
<keyword evidence="2" id="KW-0812">Transmembrane</keyword>
<keyword evidence="3" id="KW-0732">Signal</keyword>
<protein>
    <recommendedName>
        <fullName evidence="8">Ig-like domain-containing protein</fullName>
    </recommendedName>
</protein>
<dbReference type="RefSeq" id="WP_172145177.1">
    <property type="nucleotide sequence ID" value="NZ_JAAIIJ010000016.1"/>
</dbReference>
<keyword evidence="7" id="KW-1185">Reference proteome</keyword>
<dbReference type="Pfam" id="PF18657">
    <property type="entry name" value="YDG"/>
    <property type="match status" value="4"/>
</dbReference>
<feature type="domain" description="YDG" evidence="4">
    <location>
        <begin position="373"/>
        <end position="449"/>
    </location>
</feature>
<sequence length="1304" mass="136042">MNDSNIEELNLNMCRTSQHNKIFACAAALLLTCGLFLATPIKAHATQVITSIDSTMTITMRQSSDDGSTDEDASGDGSTTGDSTSSDEKSSNENVKSSAASSKKDGSLPRTGVCLLAVIGMIAFCAGSAYCLLESKKRSFVQGAYARKTSRGVYMRPQNPDGAKRRVIVVAVAAVLLAGLCFCAFVLKTDALAETTDSMIKCDSSVKIDESGNVVSSGVTVENNSAKVVGIENAVAPTELSGWQATFASRTVPSKSSVSGTWDGTTVPSDIVAEVKSNGSATLTFQLEVTYDNEDGKTDTKELDYSLFSLEEGEWVYDKTQKTPEVICTGTLIKDTDYTVVYGENVNAGEGTVTITGIGSYSGSKDFKFTIAKAKLTVTGIKVNSKTYDGTTSATFNYDDISVAGKVAGDTVSATATGAFPSANVGTHALALTLAPSGTDAGNYEIDTTASQASAQGVITQKTVKVSGITASNKTYDGSTNATLDVTGLTWDGIEEGDTLSLVAANVTGAFASKNASDTAQTVTIAYGEGALGGTSAGNYTLAAAGNDGSQETTNATISKAALTFIWDYDATVPEYDGTSHTPTLTVTGAAPGETVTPTVTYTKKGNTAAVATPKDAATYVATATITAAEEVNYSLPANTTEEFEIAKAKLTVSGIKVDNKTYDGTKTATFNYGDMSVAGKVGNDEVSATATGAFPSENVGTHTLALTPALTGTDAGNYEIDTTASQASAQGEITKATVTIEWSRTDSFEYNGEDQKREVTKVTGVNNETLGVELEVQKDGEAVNEHKNVGTYVSVATAVTGATAVNYDLPTAETAIKQSFAINKAAITVSGITASNKTYDGNVDASLDYSDVVLAGCVDADKDKLLLTATGAFDDTDGKGKDVGTNKTVNISGLTLSGDTAVLANYELAAASSQQTSTSANITAKEVTITWEPSGDARYAYDGSTHTPTVTVGNVVGGETISATFAYKDSSSVALTSAPSVIGVYTATVTGLSGATAFNYALPATELEKEFDIFELGEYWLAPANAQDPETATCKGQSKVDEDMQVLHGTITQTSTGKDKDAVTAEYTNYMNGKDAEGNSKEMRLYTKWNGEDAGSGANQWVEFRIIQVGAHDDDGSAVTFMATHSLPTAKQMNDSATNSGGWASSAMRTSVFAEGGYVQAGLSGLKDVAKTINKVATSGSHGSWVEGSTTQDKFWLMSYSELVGENTAPITSYGWYKNEGSQYDWCRTNAVANFMTSNVAFAGIDKTRDGSSYSVGYSDVGWWLRSPSGIFSYSFGCVYTDGCPSYYSSASDGLGVVPCFAL</sequence>
<evidence type="ECO:0000259" key="4">
    <source>
        <dbReference type="Pfam" id="PF18657"/>
    </source>
</evidence>
<evidence type="ECO:0000256" key="3">
    <source>
        <dbReference type="SAM" id="SignalP"/>
    </source>
</evidence>
<feature type="chain" id="PRO_5045854137" description="Ig-like domain-containing protein" evidence="3">
    <location>
        <begin position="46"/>
        <end position="1304"/>
    </location>
</feature>
<dbReference type="InterPro" id="IPR046240">
    <property type="entry name" value="DUF6273"/>
</dbReference>
<dbReference type="EMBL" id="JAAIIJ010000016">
    <property type="protein sequence ID" value="NMN02209.1"/>
    <property type="molecule type" value="Genomic_DNA"/>
</dbReference>
<evidence type="ECO:0000256" key="2">
    <source>
        <dbReference type="SAM" id="Phobius"/>
    </source>
</evidence>
<keyword evidence="2" id="KW-0472">Membrane</keyword>
<organism evidence="6 7">
    <name type="scientific">Bifidobacterium panos</name>
    <dbReference type="NCBI Taxonomy" id="2675321"/>
    <lineage>
        <taxon>Bacteria</taxon>
        <taxon>Bacillati</taxon>
        <taxon>Actinomycetota</taxon>
        <taxon>Actinomycetes</taxon>
        <taxon>Bifidobacteriales</taxon>
        <taxon>Bifidobacteriaceae</taxon>
        <taxon>Bifidobacterium</taxon>
    </lineage>
</organism>
<feature type="domain" description="DUF6273" evidence="5">
    <location>
        <begin position="1125"/>
        <end position="1304"/>
    </location>
</feature>
<evidence type="ECO:0000313" key="7">
    <source>
        <dbReference type="Proteomes" id="UP000553756"/>
    </source>
</evidence>
<feature type="compositionally biased region" description="Low complexity" evidence="1">
    <location>
        <begin position="75"/>
        <end position="84"/>
    </location>
</feature>
<evidence type="ECO:0000259" key="5">
    <source>
        <dbReference type="Pfam" id="PF19789"/>
    </source>
</evidence>
<comment type="caution">
    <text evidence="6">The sequence shown here is derived from an EMBL/GenBank/DDBJ whole genome shotgun (WGS) entry which is preliminary data.</text>
</comment>
<evidence type="ECO:0000313" key="6">
    <source>
        <dbReference type="EMBL" id="NMN02209.1"/>
    </source>
</evidence>
<keyword evidence="2" id="KW-1133">Transmembrane helix</keyword>
<feature type="region of interest" description="Disordered" evidence="1">
    <location>
        <begin position="61"/>
        <end position="107"/>
    </location>
</feature>
<feature type="transmembrane region" description="Helical" evidence="2">
    <location>
        <begin position="110"/>
        <end position="133"/>
    </location>
</feature>
<feature type="domain" description="YDG" evidence="4">
    <location>
        <begin position="825"/>
        <end position="913"/>
    </location>
</feature>
<dbReference type="InterPro" id="IPR041248">
    <property type="entry name" value="YDG"/>
</dbReference>